<evidence type="ECO:0000256" key="1">
    <source>
        <dbReference type="SAM" id="MobiDB-lite"/>
    </source>
</evidence>
<dbReference type="InterPro" id="IPR046681">
    <property type="entry name" value="DUF6551"/>
</dbReference>
<dbReference type="RefSeq" id="WP_368573766.1">
    <property type="nucleotide sequence ID" value="NZ_JBDLOU010000058.1"/>
</dbReference>
<dbReference type="EMBL" id="JBDLOU010000058">
    <property type="protein sequence ID" value="MEX3741067.1"/>
    <property type="molecule type" value="Genomic_DNA"/>
</dbReference>
<feature type="compositionally biased region" description="Low complexity" evidence="1">
    <location>
        <begin position="233"/>
        <end position="256"/>
    </location>
</feature>
<comment type="caution">
    <text evidence="2">The sequence shown here is derived from an EMBL/GenBank/DDBJ whole genome shotgun (WGS) entry which is preliminary data.</text>
</comment>
<protein>
    <submittedName>
        <fullName evidence="2">DUF6551 family protein</fullName>
    </submittedName>
</protein>
<accession>A0ABV3VI53</accession>
<proteinExistence type="predicted"/>
<gene>
    <name evidence="2" type="ORF">ABFW12_22835</name>
</gene>
<sequence>MNSDVYVTAISVAEVFADLTYQRVPDPRRIRKMADEWDRRLGGILEVSDRGEAAQPRFAVVDGQHRWAAAKLLEQSPMLVANVHTGLTVAEEAALFDKLNRQRKQTNAWDHWKSRRAAEDPDVLAIDQVAIRNGLTVEMSPTDKCIACVAALEKVVKLGGTALLDDVLQLAVAAWSGRRDSLDAQMIHGLALVLHYLAGRIDIERLGDSLCEVLPAQLRRQAVALKDLTTGTLRPLPRSRSSRTTTAGRGARSTGSPIARSVAAVSTHARPAPPPHRSRRWLR</sequence>
<keyword evidence="3" id="KW-1185">Reference proteome</keyword>
<evidence type="ECO:0000313" key="2">
    <source>
        <dbReference type="EMBL" id="MEX3741067.1"/>
    </source>
</evidence>
<name>A0ABV3VI53_9MYCO</name>
<organism evidence="2 3">
    <name type="scientific">Mycolicibacterium porcinum</name>
    <dbReference type="NCBI Taxonomy" id="39693"/>
    <lineage>
        <taxon>Bacteria</taxon>
        <taxon>Bacillati</taxon>
        <taxon>Actinomycetota</taxon>
        <taxon>Actinomycetes</taxon>
        <taxon>Mycobacteriales</taxon>
        <taxon>Mycobacteriaceae</taxon>
        <taxon>Mycolicibacterium</taxon>
    </lineage>
</organism>
<evidence type="ECO:0000313" key="3">
    <source>
        <dbReference type="Proteomes" id="UP001558474"/>
    </source>
</evidence>
<feature type="region of interest" description="Disordered" evidence="1">
    <location>
        <begin position="233"/>
        <end position="283"/>
    </location>
</feature>
<dbReference type="Proteomes" id="UP001558474">
    <property type="component" value="Unassembled WGS sequence"/>
</dbReference>
<reference evidence="2 3" key="1">
    <citation type="submission" date="2024-04" db="EMBL/GenBank/DDBJ databases">
        <title>Genomic Markers of Mycobacteria.</title>
        <authorList>
            <person name="Soliman M.S."/>
            <person name="Elkholy A."/>
            <person name="Soliman N.S."/>
            <person name="Abbas A."/>
            <person name="Khayrat S."/>
            <person name="Shawky S."/>
        </authorList>
    </citation>
    <scope>NUCLEOTIDE SEQUENCE [LARGE SCALE GENOMIC DNA]</scope>
    <source>
        <strain evidence="2 3">Egy-CU-AM5</strain>
    </source>
</reference>
<dbReference type="Pfam" id="PF20188">
    <property type="entry name" value="DUF6551"/>
    <property type="match status" value="1"/>
</dbReference>